<evidence type="ECO:0000256" key="1">
    <source>
        <dbReference type="ARBA" id="ARBA00004123"/>
    </source>
</evidence>
<dbReference type="GO" id="GO:0005634">
    <property type="term" value="C:nucleus"/>
    <property type="evidence" value="ECO:0007669"/>
    <property type="project" value="UniProtKB-SubCell"/>
</dbReference>
<dbReference type="Proteomes" id="UP000019116">
    <property type="component" value="Chromosome 2B"/>
</dbReference>
<dbReference type="Gramene" id="TraesROB_scaffold_080879_01G000200.1">
    <property type="protein sequence ID" value="TraesROB_scaffold_080879_01G000200.1"/>
    <property type="gene ID" value="TraesROB_scaffold_080879_01G000200"/>
</dbReference>
<reference evidence="8" key="2">
    <citation type="submission" date="2018-10" db="UniProtKB">
        <authorList>
            <consortium name="EnsemblPlants"/>
        </authorList>
    </citation>
    <scope>IDENTIFICATION</scope>
</reference>
<dbReference type="Gramene" id="TraesMAC2B03G00863180.1">
    <property type="protein sequence ID" value="TraesMAC2B03G00863180.1.CDS1"/>
    <property type="gene ID" value="TraesMAC2B03G00863180"/>
</dbReference>
<dbReference type="Gramene" id="TraesARI2B03G00874790.1">
    <property type="protein sequence ID" value="TraesARI2B03G00874790.1.CDS1"/>
    <property type="gene ID" value="TraesARI2B03G00874790"/>
</dbReference>
<keyword evidence="3" id="KW-0805">Transcription regulation</keyword>
<sequence>MPRECNPCSGMLALFKGRPRAQQLSQPPKPTLLRRAFGRMKSNRRRRRHRSSSFSSVRAVFWPLMSMGSDVDRSFVADRPPRSSSDDSGGTAMRAPSPSLDTPGAGSTTAARLLAIQQAQISEAAASASPAKQSGTASGAVRAPSPSLDEQAALTTTAARVLALQARLGSAAVFASPTKPITTAVHRLSDVAAACGDGDVEEACKGFERHLMEMLVEEAKVGDLMDVEELLGCWEKLRSPVFVRLVGRFYGDLCMDLFTNLDDDVSSESSDDSTV</sequence>
<organism evidence="8">
    <name type="scientific">Triticum aestivum</name>
    <name type="common">Wheat</name>
    <dbReference type="NCBI Taxonomy" id="4565"/>
    <lineage>
        <taxon>Eukaryota</taxon>
        <taxon>Viridiplantae</taxon>
        <taxon>Streptophyta</taxon>
        <taxon>Embryophyta</taxon>
        <taxon>Tracheophyta</taxon>
        <taxon>Spermatophyta</taxon>
        <taxon>Magnoliopsida</taxon>
        <taxon>Liliopsida</taxon>
        <taxon>Poales</taxon>
        <taxon>Poaceae</taxon>
        <taxon>BOP clade</taxon>
        <taxon>Pooideae</taxon>
        <taxon>Triticodae</taxon>
        <taxon>Triticeae</taxon>
        <taxon>Triticinae</taxon>
        <taxon>Triticum</taxon>
    </lineage>
</organism>
<comment type="subcellular location">
    <subcellularLocation>
        <location evidence="1">Nucleus</location>
    </subcellularLocation>
</comment>
<dbReference type="Gramene" id="TraesJUL2B03G00868990.1">
    <property type="protein sequence ID" value="TraesJUL2B03G00868990.1.CDS1"/>
    <property type="gene ID" value="TraesJUL2B03G00868990"/>
</dbReference>
<dbReference type="PROSITE" id="PS51754">
    <property type="entry name" value="OVATE"/>
    <property type="match status" value="1"/>
</dbReference>
<feature type="domain" description="OVATE" evidence="7">
    <location>
        <begin position="196"/>
        <end position="256"/>
    </location>
</feature>
<feature type="region of interest" description="Disordered" evidence="6">
    <location>
        <begin position="126"/>
        <end position="148"/>
    </location>
</feature>
<accession>A0A3B6C042</accession>
<dbReference type="GO" id="GO:0045892">
    <property type="term" value="P:negative regulation of DNA-templated transcription"/>
    <property type="evidence" value="ECO:0007669"/>
    <property type="project" value="InterPro"/>
</dbReference>
<proteinExistence type="predicted"/>
<evidence type="ECO:0000256" key="6">
    <source>
        <dbReference type="SAM" id="MobiDB-lite"/>
    </source>
</evidence>
<reference evidence="8" key="1">
    <citation type="submission" date="2018-08" db="EMBL/GenBank/DDBJ databases">
        <authorList>
            <person name="Rossello M."/>
        </authorList>
    </citation>
    <scope>NUCLEOTIDE SEQUENCE [LARGE SCALE GENOMIC DNA]</scope>
    <source>
        <strain evidence="8">cv. Chinese Spring</strain>
    </source>
</reference>
<keyword evidence="9" id="KW-1185">Reference proteome</keyword>
<evidence type="ECO:0000313" key="9">
    <source>
        <dbReference type="Proteomes" id="UP000019116"/>
    </source>
</evidence>
<dbReference type="Gramene" id="TraesJAG2B03G00863730.1">
    <property type="protein sequence ID" value="TraesJAG2B03G00863730.1.CDS1"/>
    <property type="gene ID" value="TraesJAG2B03G00863730"/>
</dbReference>
<feature type="compositionally biased region" description="Basic and acidic residues" evidence="6">
    <location>
        <begin position="73"/>
        <end position="85"/>
    </location>
</feature>
<dbReference type="PANTHER" id="PTHR34042:SF7">
    <property type="entry name" value="OS07G0679100 PROTEIN"/>
    <property type="match status" value="1"/>
</dbReference>
<dbReference type="EnsemblPlants" id="TraesCS2B02G123200.1">
    <property type="protein sequence ID" value="TraesCS2B02G123200.1.cds1"/>
    <property type="gene ID" value="TraesCS2B02G123200"/>
</dbReference>
<name>A0A3B6C042_WHEAT</name>
<evidence type="ECO:0000313" key="8">
    <source>
        <dbReference type="EnsemblPlants" id="TraesCS2B02G123200.1.cds1"/>
    </source>
</evidence>
<keyword evidence="5" id="KW-0539">Nucleus</keyword>
<evidence type="ECO:0000256" key="5">
    <source>
        <dbReference type="ARBA" id="ARBA00023242"/>
    </source>
</evidence>
<evidence type="ECO:0000256" key="2">
    <source>
        <dbReference type="ARBA" id="ARBA00022491"/>
    </source>
</evidence>
<keyword evidence="4" id="KW-0804">Transcription</keyword>
<dbReference type="InterPro" id="IPR006458">
    <property type="entry name" value="Ovate_C"/>
</dbReference>
<protein>
    <recommendedName>
        <fullName evidence="7">OVATE domain-containing protein</fullName>
    </recommendedName>
</protein>
<dbReference type="PANTHER" id="PTHR34042">
    <property type="entry name" value="TRANSCRIPTION REPRESSOR OFP17"/>
    <property type="match status" value="1"/>
</dbReference>
<evidence type="ECO:0000256" key="4">
    <source>
        <dbReference type="ARBA" id="ARBA00023163"/>
    </source>
</evidence>
<evidence type="ECO:0000256" key="3">
    <source>
        <dbReference type="ARBA" id="ARBA00023015"/>
    </source>
</evidence>
<dbReference type="OrthoDB" id="1871608at2759"/>
<dbReference type="STRING" id="4565.A0A3B6C042"/>
<dbReference type="Gramene" id="TraesCAD_scaffold_073825_01G000200.1">
    <property type="protein sequence ID" value="TraesCAD_scaffold_073825_01G000200.1"/>
    <property type="gene ID" value="TraesCAD_scaffold_073825_01G000200"/>
</dbReference>
<evidence type="ECO:0000259" key="7">
    <source>
        <dbReference type="PROSITE" id="PS51754"/>
    </source>
</evidence>
<feature type="region of interest" description="Disordered" evidence="6">
    <location>
        <begin position="73"/>
        <end position="107"/>
    </location>
</feature>
<dbReference type="Gramene" id="TraesCS2B02G123200.1">
    <property type="protein sequence ID" value="TraesCS2B02G123200.1.cds1"/>
    <property type="gene ID" value="TraesCS2B02G123200"/>
</dbReference>
<dbReference type="InterPro" id="IPR044686">
    <property type="entry name" value="OFP17"/>
</dbReference>
<keyword evidence="2" id="KW-0678">Repressor</keyword>
<dbReference type="OMA" id="CCVECKP"/>
<dbReference type="AlphaFoldDB" id="A0A3B6C042"/>
<dbReference type="Gramene" id="TraesCS2B03G0299500.1">
    <property type="protein sequence ID" value="TraesCS2B03G0299500.1.CDS1"/>
    <property type="gene ID" value="TraesCS2B03G0299500"/>
</dbReference>
<dbReference type="Gramene" id="TraesNOR2B03G00875340.1">
    <property type="protein sequence ID" value="TraesNOR2B03G00875340.1.CDS1"/>
    <property type="gene ID" value="TraesNOR2B03G00875340"/>
</dbReference>